<dbReference type="SUPFAM" id="SSF161098">
    <property type="entry name" value="MetI-like"/>
    <property type="match status" value="1"/>
</dbReference>
<comment type="caution">
    <text evidence="10">The sequence shown here is derived from an EMBL/GenBank/DDBJ whole genome shotgun (WGS) entry which is preliminary data.</text>
</comment>
<dbReference type="EMBL" id="JAGIOH010000001">
    <property type="protein sequence ID" value="MBP2402779.1"/>
    <property type="molecule type" value="Genomic_DNA"/>
</dbReference>
<dbReference type="Gene3D" id="1.10.3720.10">
    <property type="entry name" value="MetI-like"/>
    <property type="match status" value="1"/>
</dbReference>
<feature type="transmembrane region" description="Helical" evidence="7">
    <location>
        <begin position="92"/>
        <end position="115"/>
    </location>
</feature>
<evidence type="ECO:0000256" key="1">
    <source>
        <dbReference type="ARBA" id="ARBA00004651"/>
    </source>
</evidence>
<name>A0ABS4Y1Z0_9ACTN</name>
<dbReference type="PANTHER" id="PTHR30193:SF41">
    <property type="entry name" value="DIACETYLCHITOBIOSE UPTAKE SYSTEM PERMEASE PROTEIN NGCF"/>
    <property type="match status" value="1"/>
</dbReference>
<evidence type="ECO:0000256" key="4">
    <source>
        <dbReference type="ARBA" id="ARBA00022692"/>
    </source>
</evidence>
<accession>A0ABS4Y1Z0</accession>
<proteinExistence type="inferred from homology"/>
<evidence type="ECO:0000256" key="2">
    <source>
        <dbReference type="ARBA" id="ARBA00022448"/>
    </source>
</evidence>
<feature type="transmembrane region" description="Helical" evidence="7">
    <location>
        <begin position="293"/>
        <end position="313"/>
    </location>
</feature>
<evidence type="ECO:0000313" key="10">
    <source>
        <dbReference type="EMBL" id="MBP2402779.1"/>
    </source>
</evidence>
<keyword evidence="2 7" id="KW-0813">Transport</keyword>
<feature type="transmembrane region" description="Helical" evidence="7">
    <location>
        <begin position="127"/>
        <end position="148"/>
    </location>
</feature>
<reference evidence="10 11" key="1">
    <citation type="submission" date="2021-03" db="EMBL/GenBank/DDBJ databases">
        <title>Sequencing the genomes of 1000 actinobacteria strains.</title>
        <authorList>
            <person name="Klenk H.-P."/>
        </authorList>
    </citation>
    <scope>NUCLEOTIDE SEQUENCE [LARGE SCALE GENOMIC DNA]</scope>
    <source>
        <strain evidence="10 11">DSM 41480</strain>
    </source>
</reference>
<keyword evidence="6 7" id="KW-0472">Membrane</keyword>
<evidence type="ECO:0000256" key="6">
    <source>
        <dbReference type="ARBA" id="ARBA00023136"/>
    </source>
</evidence>
<feature type="transmembrane region" description="Helical" evidence="7">
    <location>
        <begin position="238"/>
        <end position="258"/>
    </location>
</feature>
<dbReference type="Pfam" id="PF00528">
    <property type="entry name" value="BPD_transp_1"/>
    <property type="match status" value="1"/>
</dbReference>
<evidence type="ECO:0000313" key="11">
    <source>
        <dbReference type="Proteomes" id="UP001519291"/>
    </source>
</evidence>
<comment type="similarity">
    <text evidence="7">Belongs to the binding-protein-dependent transport system permease family.</text>
</comment>
<feature type="domain" description="ABC transmembrane type-1" evidence="9">
    <location>
        <begin position="94"/>
        <end position="314"/>
    </location>
</feature>
<keyword evidence="4 7" id="KW-0812">Transmembrane</keyword>
<feature type="region of interest" description="Disordered" evidence="8">
    <location>
        <begin position="1"/>
        <end position="26"/>
    </location>
</feature>
<dbReference type="Proteomes" id="UP001519291">
    <property type="component" value="Unassembled WGS sequence"/>
</dbReference>
<dbReference type="InterPro" id="IPR000515">
    <property type="entry name" value="MetI-like"/>
</dbReference>
<comment type="subcellular location">
    <subcellularLocation>
        <location evidence="1 7">Cell membrane</location>
        <topology evidence="1 7">Multi-pass membrane protein</topology>
    </subcellularLocation>
</comment>
<dbReference type="PROSITE" id="PS50928">
    <property type="entry name" value="ABC_TM1"/>
    <property type="match status" value="1"/>
</dbReference>
<feature type="transmembrane region" description="Helical" evidence="7">
    <location>
        <begin position="183"/>
        <end position="206"/>
    </location>
</feature>
<sequence>MATRSKAETAPRGMAPGAATPASPRPARQRNRTLWFWIFVGPFAAGLILFTYVPLAWSVYLSFFDAHNTVSPTDFVGLDNYTAMLGDPSFRAALLTFAVFTAFIVPATYALSLGLALAVNRLRFAQAFFRSVFFLPTACSYVVAALVWKLSIFNGVRFGLANTVLGWFGADQIAWLSTTDPPWYWLVIVTVRLWLQAGFYMVLFLAGLQRVPPQLYEAAAVDGARPGWQTFRYITFPALRATSVAVVLLLVIGAFQAFDEFYNLLSDARGYPPYARPPLVYLYYTALGQGQNLGLGSAGAVILALIIAVVTVAQARWFGLGGKDEKAV</sequence>
<evidence type="ECO:0000256" key="5">
    <source>
        <dbReference type="ARBA" id="ARBA00022989"/>
    </source>
</evidence>
<evidence type="ECO:0000256" key="8">
    <source>
        <dbReference type="SAM" id="MobiDB-lite"/>
    </source>
</evidence>
<evidence type="ECO:0000259" key="9">
    <source>
        <dbReference type="PROSITE" id="PS50928"/>
    </source>
</evidence>
<keyword evidence="3" id="KW-1003">Cell membrane</keyword>
<dbReference type="CDD" id="cd06261">
    <property type="entry name" value="TM_PBP2"/>
    <property type="match status" value="1"/>
</dbReference>
<feature type="transmembrane region" description="Helical" evidence="7">
    <location>
        <begin position="34"/>
        <end position="55"/>
    </location>
</feature>
<evidence type="ECO:0000256" key="3">
    <source>
        <dbReference type="ARBA" id="ARBA00022475"/>
    </source>
</evidence>
<dbReference type="PANTHER" id="PTHR30193">
    <property type="entry name" value="ABC TRANSPORTER PERMEASE PROTEIN"/>
    <property type="match status" value="1"/>
</dbReference>
<keyword evidence="5 7" id="KW-1133">Transmembrane helix</keyword>
<protein>
    <submittedName>
        <fullName evidence="10">Multiple sugar transport system permease protein</fullName>
    </submittedName>
</protein>
<dbReference type="InterPro" id="IPR035906">
    <property type="entry name" value="MetI-like_sf"/>
</dbReference>
<keyword evidence="11" id="KW-1185">Reference proteome</keyword>
<organism evidence="10 11">
    <name type="scientific">Streptomyces syringium</name>
    <dbReference type="NCBI Taxonomy" id="76729"/>
    <lineage>
        <taxon>Bacteria</taxon>
        <taxon>Bacillati</taxon>
        <taxon>Actinomycetota</taxon>
        <taxon>Actinomycetes</taxon>
        <taxon>Kitasatosporales</taxon>
        <taxon>Streptomycetaceae</taxon>
        <taxon>Streptomyces</taxon>
    </lineage>
</organism>
<dbReference type="InterPro" id="IPR051393">
    <property type="entry name" value="ABC_transporter_permease"/>
</dbReference>
<keyword evidence="10" id="KW-0762">Sugar transport</keyword>
<gene>
    <name evidence="10" type="ORF">JO379_002248</name>
</gene>
<evidence type="ECO:0000256" key="7">
    <source>
        <dbReference type="RuleBase" id="RU363032"/>
    </source>
</evidence>